<accession>A0A5N5JNL6</accession>
<proteinExistence type="predicted"/>
<organism evidence="3 4">
    <name type="scientific">Salix brachista</name>
    <dbReference type="NCBI Taxonomy" id="2182728"/>
    <lineage>
        <taxon>Eukaryota</taxon>
        <taxon>Viridiplantae</taxon>
        <taxon>Streptophyta</taxon>
        <taxon>Embryophyta</taxon>
        <taxon>Tracheophyta</taxon>
        <taxon>Spermatophyta</taxon>
        <taxon>Magnoliopsida</taxon>
        <taxon>eudicotyledons</taxon>
        <taxon>Gunneridae</taxon>
        <taxon>Pentapetalae</taxon>
        <taxon>rosids</taxon>
        <taxon>fabids</taxon>
        <taxon>Malpighiales</taxon>
        <taxon>Salicaceae</taxon>
        <taxon>Saliceae</taxon>
        <taxon>Salix</taxon>
    </lineage>
</organism>
<keyword evidence="4" id="KW-1185">Reference proteome</keyword>
<evidence type="ECO:0000256" key="1">
    <source>
        <dbReference type="SAM" id="MobiDB-lite"/>
    </source>
</evidence>
<reference evidence="4" key="1">
    <citation type="journal article" date="2019" name="Gigascience">
        <title>De novo genome assembly of the endangered Acer yangbiense, a plant species with extremely small populations endemic to Yunnan Province, China.</title>
        <authorList>
            <person name="Yang J."/>
            <person name="Wariss H.M."/>
            <person name="Tao L."/>
            <person name="Zhang R."/>
            <person name="Yun Q."/>
            <person name="Hollingsworth P."/>
            <person name="Dao Z."/>
            <person name="Luo G."/>
            <person name="Guo H."/>
            <person name="Ma Y."/>
            <person name="Sun W."/>
        </authorList>
    </citation>
    <scope>NUCLEOTIDE SEQUENCE [LARGE SCALE GENOMIC DNA]</scope>
    <source>
        <strain evidence="4">cv. br00</strain>
    </source>
</reference>
<protein>
    <recommendedName>
        <fullName evidence="2">FAR1 domain-containing protein</fullName>
    </recommendedName>
</protein>
<dbReference type="Proteomes" id="UP000326939">
    <property type="component" value="Chromosome 16"/>
</dbReference>
<dbReference type="InterPro" id="IPR004330">
    <property type="entry name" value="FAR1_DNA_bnd_dom"/>
</dbReference>
<name>A0A5N5JNL6_9ROSI</name>
<dbReference type="EMBL" id="VDCV01000016">
    <property type="protein sequence ID" value="KAB5520991.1"/>
    <property type="molecule type" value="Genomic_DNA"/>
</dbReference>
<feature type="domain" description="FAR1" evidence="2">
    <location>
        <begin position="202"/>
        <end position="244"/>
    </location>
</feature>
<dbReference type="AlphaFoldDB" id="A0A5N5JNL6"/>
<sequence length="386" mass="42875">MRREGRPHGMVRAYSLLPSPWNPKPGGDRKFNQFDTPTTAGVFTKVSSKPTNHSKFTGKCGKPRCSECHIQPCCKAKHKTKGSHKVKSQDVLSNSNAQFITWRVVNGPHGSNLSGFSATGMLNQLASTGDHDYADDEEDDSGDENDQEFVADDDENYISDCVNTKNIEEDGVSYCDVGFEVDIAEGDEEWCLVAEKLSIHQAQSKCGKPQQETRTGCLAIMTVEHHPNGKFRVTHFETQHNHELGNSAAAHFLPSQKMLDSAQAAEAELCNGPQIYGVPKLGSYGEYENHIHDLVAACRALNESCKGSFQTSMARKKLKTILTDQDAVIAEAIDSVLPATYDGNFVNAWNVMLDPCGLWENESLREKFNEIEKWSMAYARIIVCWY</sequence>
<gene>
    <name evidence="3" type="ORF">DKX38_025310</name>
</gene>
<dbReference type="PANTHER" id="PTHR34278">
    <property type="entry name" value="PROTEIN THI031, PUTATIVE-RELATED"/>
    <property type="match status" value="1"/>
</dbReference>
<dbReference type="PANTHER" id="PTHR34278:SF1">
    <property type="entry name" value="PROTEIN THI031, PUTATIVE-RELATED"/>
    <property type="match status" value="1"/>
</dbReference>
<evidence type="ECO:0000313" key="3">
    <source>
        <dbReference type="EMBL" id="KAB5520991.1"/>
    </source>
</evidence>
<comment type="caution">
    <text evidence="3">The sequence shown here is derived from an EMBL/GenBank/DDBJ whole genome shotgun (WGS) entry which is preliminary data.</text>
</comment>
<evidence type="ECO:0000259" key="2">
    <source>
        <dbReference type="Pfam" id="PF03101"/>
    </source>
</evidence>
<feature type="region of interest" description="Disordered" evidence="1">
    <location>
        <begin position="127"/>
        <end position="146"/>
    </location>
</feature>
<feature type="compositionally biased region" description="Acidic residues" evidence="1">
    <location>
        <begin position="133"/>
        <end position="146"/>
    </location>
</feature>
<dbReference type="Pfam" id="PF03101">
    <property type="entry name" value="FAR1"/>
    <property type="match status" value="1"/>
</dbReference>
<evidence type="ECO:0000313" key="4">
    <source>
        <dbReference type="Proteomes" id="UP000326939"/>
    </source>
</evidence>